<dbReference type="PANTHER" id="PTHR43464:SF23">
    <property type="entry name" value="JUVENILE HORMONE ACID O-METHYLTRANSFERASE"/>
    <property type="match status" value="1"/>
</dbReference>
<dbReference type="Proteomes" id="UP001210925">
    <property type="component" value="Unassembled WGS sequence"/>
</dbReference>
<dbReference type="EMBL" id="JADGKB010000243">
    <property type="protein sequence ID" value="KAJ3250579.1"/>
    <property type="molecule type" value="Genomic_DNA"/>
</dbReference>
<feature type="non-terminal residue" evidence="3">
    <location>
        <position position="1"/>
    </location>
</feature>
<dbReference type="SUPFAM" id="SSF53335">
    <property type="entry name" value="S-adenosyl-L-methionine-dependent methyltransferases"/>
    <property type="match status" value="1"/>
</dbReference>
<dbReference type="PANTHER" id="PTHR43464">
    <property type="entry name" value="METHYLTRANSFERASE"/>
    <property type="match status" value="1"/>
</dbReference>
<feature type="region of interest" description="Disordered" evidence="1">
    <location>
        <begin position="161"/>
        <end position="226"/>
    </location>
</feature>
<evidence type="ECO:0000259" key="2">
    <source>
        <dbReference type="Pfam" id="PF08241"/>
    </source>
</evidence>
<dbReference type="InterPro" id="IPR013216">
    <property type="entry name" value="Methyltransf_11"/>
</dbReference>
<comment type="caution">
    <text evidence="3">The sequence shown here is derived from an EMBL/GenBank/DDBJ whole genome shotgun (WGS) entry which is preliminary data.</text>
</comment>
<dbReference type="Pfam" id="PF08241">
    <property type="entry name" value="Methyltransf_11"/>
    <property type="match status" value="1"/>
</dbReference>
<dbReference type="Gene3D" id="3.40.50.150">
    <property type="entry name" value="Vaccinia Virus protein VP39"/>
    <property type="match status" value="1"/>
</dbReference>
<protein>
    <recommendedName>
        <fullName evidence="2">Methyltransferase type 11 domain-containing protein</fullName>
    </recommendedName>
</protein>
<keyword evidence="4" id="KW-1185">Reference proteome</keyword>
<sequence length="286" mass="32311">SIMSTHGEQYGNEEAATYDEVDATRVFSRTLVGALTKSVWWKEGLTMLDYGCGTGLNTIALSSQCSFILAADVSQPMLDQLEKKLQLDPAAKSKIHVKKIEPDGSGLGDELFDVVITSLVLHHAGDNAGEIVKKLCSKLKPNGKLLIFEFNPTEKTRKFFAGHDHSHSHSHQHGDSHQHHGHSHEHHGHSHEHHGHSHEHSHENSHQHSHQHSHEHNHEQQKVDLNEKTTMVRGKHRIDWLDAPEVDKLLTTNGMKIERTDFVELDVQLREMRGMMDCFITIGEKI</sequence>
<dbReference type="CDD" id="cd02440">
    <property type="entry name" value="AdoMet_MTases"/>
    <property type="match status" value="1"/>
</dbReference>
<dbReference type="GO" id="GO:0010420">
    <property type="term" value="F:polyprenyldihydroxybenzoate methyltransferase activity"/>
    <property type="evidence" value="ECO:0007669"/>
    <property type="project" value="TreeGrafter"/>
</dbReference>
<accession>A0AAD5Y2A0</accession>
<dbReference type="AlphaFoldDB" id="A0AAD5Y2A0"/>
<reference evidence="3" key="1">
    <citation type="submission" date="2020-05" db="EMBL/GenBank/DDBJ databases">
        <title>Phylogenomic resolution of chytrid fungi.</title>
        <authorList>
            <person name="Stajich J.E."/>
            <person name="Amses K."/>
            <person name="Simmons R."/>
            <person name="Seto K."/>
            <person name="Myers J."/>
            <person name="Bonds A."/>
            <person name="Quandt C.A."/>
            <person name="Barry K."/>
            <person name="Liu P."/>
            <person name="Grigoriev I."/>
            <person name="Longcore J.E."/>
            <person name="James T.Y."/>
        </authorList>
    </citation>
    <scope>NUCLEOTIDE SEQUENCE</scope>
    <source>
        <strain evidence="3">PLAUS21</strain>
    </source>
</reference>
<name>A0AAD5Y2A0_9FUNG</name>
<feature type="compositionally biased region" description="Basic residues" evidence="1">
    <location>
        <begin position="179"/>
        <end position="197"/>
    </location>
</feature>
<organism evidence="3 4">
    <name type="scientific">Boothiomyces macroporosus</name>
    <dbReference type="NCBI Taxonomy" id="261099"/>
    <lineage>
        <taxon>Eukaryota</taxon>
        <taxon>Fungi</taxon>
        <taxon>Fungi incertae sedis</taxon>
        <taxon>Chytridiomycota</taxon>
        <taxon>Chytridiomycota incertae sedis</taxon>
        <taxon>Chytridiomycetes</taxon>
        <taxon>Rhizophydiales</taxon>
        <taxon>Terramycetaceae</taxon>
        <taxon>Boothiomyces</taxon>
    </lineage>
</organism>
<dbReference type="InterPro" id="IPR029063">
    <property type="entry name" value="SAM-dependent_MTases_sf"/>
</dbReference>
<evidence type="ECO:0000313" key="3">
    <source>
        <dbReference type="EMBL" id="KAJ3250579.1"/>
    </source>
</evidence>
<feature type="domain" description="Methyltransferase type 11" evidence="2">
    <location>
        <begin position="48"/>
        <end position="147"/>
    </location>
</feature>
<evidence type="ECO:0000256" key="1">
    <source>
        <dbReference type="SAM" id="MobiDB-lite"/>
    </source>
</evidence>
<evidence type="ECO:0000313" key="4">
    <source>
        <dbReference type="Proteomes" id="UP001210925"/>
    </source>
</evidence>
<feature type="compositionally biased region" description="Basic and acidic residues" evidence="1">
    <location>
        <begin position="198"/>
        <end position="226"/>
    </location>
</feature>
<gene>
    <name evidence="3" type="ORF">HK103_003388</name>
</gene>
<feature type="compositionally biased region" description="Basic and acidic residues" evidence="1">
    <location>
        <begin position="161"/>
        <end position="178"/>
    </location>
</feature>
<proteinExistence type="predicted"/>